<sequence length="106" mass="11862">MRRLLPLLLLVAVPALADTPPAKAVVPPPPNVATDANAAVEPEVRIIQKGSDKIEEYRINGQLYMIKVTPAHGVPYYLMDEEGNGSMRQIDSNQRLVIPRWVLFRF</sequence>
<proteinExistence type="predicted"/>
<dbReference type="AlphaFoldDB" id="A0A1Y6BBN7"/>
<dbReference type="Pfam" id="PF11191">
    <property type="entry name" value="DUF2782"/>
    <property type="match status" value="1"/>
</dbReference>
<organism evidence="2 3">
    <name type="scientific">Pseudogulbenkiania subflava DSM 22618</name>
    <dbReference type="NCBI Taxonomy" id="1123014"/>
    <lineage>
        <taxon>Bacteria</taxon>
        <taxon>Pseudomonadati</taxon>
        <taxon>Pseudomonadota</taxon>
        <taxon>Betaproteobacteria</taxon>
        <taxon>Neisseriales</taxon>
        <taxon>Chromobacteriaceae</taxon>
        <taxon>Pseudogulbenkiania</taxon>
    </lineage>
</organism>
<gene>
    <name evidence="2" type="ORF">SAMN02745746_00833</name>
</gene>
<accession>A0A1Y6BBN7</accession>
<evidence type="ECO:0000256" key="1">
    <source>
        <dbReference type="SAM" id="SignalP"/>
    </source>
</evidence>
<dbReference type="InterPro" id="IPR021357">
    <property type="entry name" value="DUF2782"/>
</dbReference>
<keyword evidence="1" id="KW-0732">Signal</keyword>
<feature type="signal peptide" evidence="1">
    <location>
        <begin position="1"/>
        <end position="17"/>
    </location>
</feature>
<dbReference type="Gene3D" id="2.20.130.30">
    <property type="entry name" value="Protein of unknown function DUF2782"/>
    <property type="match status" value="1"/>
</dbReference>
<evidence type="ECO:0000313" key="3">
    <source>
        <dbReference type="Proteomes" id="UP000192920"/>
    </source>
</evidence>
<protein>
    <recommendedName>
        <fullName evidence="4">DUF2782 domain-containing protein</fullName>
    </recommendedName>
</protein>
<keyword evidence="3" id="KW-1185">Reference proteome</keyword>
<evidence type="ECO:0000313" key="2">
    <source>
        <dbReference type="EMBL" id="SMF02823.1"/>
    </source>
</evidence>
<reference evidence="3" key="1">
    <citation type="submission" date="2017-04" db="EMBL/GenBank/DDBJ databases">
        <authorList>
            <person name="Varghese N."/>
            <person name="Submissions S."/>
        </authorList>
    </citation>
    <scope>NUCLEOTIDE SEQUENCE [LARGE SCALE GENOMIC DNA]</scope>
    <source>
        <strain evidence="3">DSM 22618</strain>
    </source>
</reference>
<name>A0A1Y6BBN7_9NEIS</name>
<dbReference type="STRING" id="1123014.SAMN02745746_00833"/>
<feature type="chain" id="PRO_5011008938" description="DUF2782 domain-containing protein" evidence="1">
    <location>
        <begin position="18"/>
        <end position="106"/>
    </location>
</feature>
<dbReference type="Proteomes" id="UP000192920">
    <property type="component" value="Unassembled WGS sequence"/>
</dbReference>
<dbReference type="EMBL" id="FXAG01000003">
    <property type="protein sequence ID" value="SMF02823.1"/>
    <property type="molecule type" value="Genomic_DNA"/>
</dbReference>
<evidence type="ECO:0008006" key="4">
    <source>
        <dbReference type="Google" id="ProtNLM"/>
    </source>
</evidence>